<gene>
    <name evidence="3" type="ORF">BDK89_2904</name>
</gene>
<dbReference type="Proteomes" id="UP000294558">
    <property type="component" value="Unassembled WGS sequence"/>
</dbReference>
<dbReference type="PROSITE" id="PS51740">
    <property type="entry name" value="SPOVT_ABRB"/>
    <property type="match status" value="1"/>
</dbReference>
<keyword evidence="4" id="KW-1185">Reference proteome</keyword>
<dbReference type="NCBIfam" id="TIGR01439">
    <property type="entry name" value="lp_hng_hel_AbrB"/>
    <property type="match status" value="1"/>
</dbReference>
<dbReference type="GO" id="GO:0003677">
    <property type="term" value="F:DNA binding"/>
    <property type="evidence" value="ECO:0007669"/>
    <property type="project" value="UniProtKB-UniRule"/>
</dbReference>
<dbReference type="RefSeq" id="WP_133869593.1">
    <property type="nucleotide sequence ID" value="NZ_SOAU01000001.1"/>
</dbReference>
<evidence type="ECO:0000313" key="4">
    <source>
        <dbReference type="Proteomes" id="UP000294558"/>
    </source>
</evidence>
<name>A0A4R7I3Q1_9ACTN</name>
<accession>A0A4R7I3Q1</accession>
<keyword evidence="1" id="KW-0238">DNA-binding</keyword>
<dbReference type="SUPFAM" id="SSF89447">
    <property type="entry name" value="AbrB/MazE/MraZ-like"/>
    <property type="match status" value="1"/>
</dbReference>
<comment type="caution">
    <text evidence="3">The sequence shown here is derived from an EMBL/GenBank/DDBJ whole genome shotgun (WGS) entry which is preliminary data.</text>
</comment>
<sequence length="81" mass="9118">MVVSIDRAGRIVIPKDIRERLSLEADAEVEIEIDGDAIRLVPVRTAGRRIVDKDGLPVIERGDGPMITDADVQRWRDADRR</sequence>
<dbReference type="AlphaFoldDB" id="A0A4R7I3Q1"/>
<proteinExistence type="predicted"/>
<dbReference type="OrthoDB" id="33406at2"/>
<evidence type="ECO:0000256" key="1">
    <source>
        <dbReference type="PROSITE-ProRule" id="PRU01076"/>
    </source>
</evidence>
<dbReference type="EMBL" id="SOAU01000001">
    <property type="protein sequence ID" value="TDT17296.1"/>
    <property type="molecule type" value="Genomic_DNA"/>
</dbReference>
<dbReference type="Gene3D" id="2.10.260.10">
    <property type="match status" value="1"/>
</dbReference>
<protein>
    <submittedName>
        <fullName evidence="3">AbrB family looped-hinge helix DNA binding protein</fullName>
    </submittedName>
</protein>
<dbReference type="InterPro" id="IPR007159">
    <property type="entry name" value="SpoVT-AbrB_dom"/>
</dbReference>
<dbReference type="InterPro" id="IPR037914">
    <property type="entry name" value="SpoVT-AbrB_sf"/>
</dbReference>
<feature type="domain" description="SpoVT-AbrB" evidence="2">
    <location>
        <begin position="1"/>
        <end position="45"/>
    </location>
</feature>
<dbReference type="Pfam" id="PF04014">
    <property type="entry name" value="MazE_antitoxin"/>
    <property type="match status" value="1"/>
</dbReference>
<evidence type="ECO:0000259" key="2">
    <source>
        <dbReference type="PROSITE" id="PS51740"/>
    </source>
</evidence>
<organism evidence="3 4">
    <name type="scientific">Ilumatobacter fluminis</name>
    <dbReference type="NCBI Taxonomy" id="467091"/>
    <lineage>
        <taxon>Bacteria</taxon>
        <taxon>Bacillati</taxon>
        <taxon>Actinomycetota</taxon>
        <taxon>Acidimicrobiia</taxon>
        <taxon>Acidimicrobiales</taxon>
        <taxon>Ilumatobacteraceae</taxon>
        <taxon>Ilumatobacter</taxon>
    </lineage>
</organism>
<reference evidence="3 4" key="1">
    <citation type="submission" date="2019-03" db="EMBL/GenBank/DDBJ databases">
        <title>Sequencing the genomes of 1000 actinobacteria strains.</title>
        <authorList>
            <person name="Klenk H.-P."/>
        </authorList>
    </citation>
    <scope>NUCLEOTIDE SEQUENCE [LARGE SCALE GENOMIC DNA]</scope>
    <source>
        <strain evidence="3 4">DSM 18936</strain>
    </source>
</reference>
<evidence type="ECO:0000313" key="3">
    <source>
        <dbReference type="EMBL" id="TDT17296.1"/>
    </source>
</evidence>
<dbReference type="SMART" id="SM00966">
    <property type="entry name" value="SpoVT_AbrB"/>
    <property type="match status" value="1"/>
</dbReference>